<evidence type="ECO:0000256" key="2">
    <source>
        <dbReference type="SAM" id="Phobius"/>
    </source>
</evidence>
<keyword evidence="2" id="KW-0472">Membrane</keyword>
<dbReference type="InterPro" id="IPR001387">
    <property type="entry name" value="Cro/C1-type_HTH"/>
</dbReference>
<reference evidence="4" key="2">
    <citation type="submission" date="2020-09" db="EMBL/GenBank/DDBJ databases">
        <authorList>
            <person name="Sun Q."/>
            <person name="Zhou Y."/>
        </authorList>
    </citation>
    <scope>NUCLEOTIDE SEQUENCE</scope>
    <source>
        <strain evidence="4">CGMCC 1.12181</strain>
    </source>
</reference>
<feature type="region of interest" description="Disordered" evidence="1">
    <location>
        <begin position="181"/>
        <end position="228"/>
    </location>
</feature>
<organism evidence="4 5">
    <name type="scientific">Marinicella pacifica</name>
    <dbReference type="NCBI Taxonomy" id="1171543"/>
    <lineage>
        <taxon>Bacteria</taxon>
        <taxon>Pseudomonadati</taxon>
        <taxon>Pseudomonadota</taxon>
        <taxon>Gammaproteobacteria</taxon>
        <taxon>Lysobacterales</taxon>
        <taxon>Marinicellaceae</taxon>
        <taxon>Marinicella</taxon>
    </lineage>
</organism>
<keyword evidence="2" id="KW-0812">Transmembrane</keyword>
<keyword evidence="2" id="KW-1133">Transmembrane helix</keyword>
<dbReference type="InterPro" id="IPR010982">
    <property type="entry name" value="Lambda_DNA-bd_dom_sf"/>
</dbReference>
<keyword evidence="5" id="KW-1185">Reference proteome</keyword>
<name>A0A917CLP2_9GAMM</name>
<dbReference type="InterPro" id="IPR025194">
    <property type="entry name" value="RodZ-like_C"/>
</dbReference>
<dbReference type="EMBL" id="BMEO01000003">
    <property type="protein sequence ID" value="GGF89819.1"/>
    <property type="molecule type" value="Genomic_DNA"/>
</dbReference>
<dbReference type="Pfam" id="PF13464">
    <property type="entry name" value="RodZ_C"/>
    <property type="match status" value="1"/>
</dbReference>
<dbReference type="RefSeq" id="WP_188364472.1">
    <property type="nucleotide sequence ID" value="NZ_BAABJF010000017.1"/>
</dbReference>
<dbReference type="Pfam" id="PF13413">
    <property type="entry name" value="HTH_25"/>
    <property type="match status" value="1"/>
</dbReference>
<dbReference type="CDD" id="cd00093">
    <property type="entry name" value="HTH_XRE"/>
    <property type="match status" value="1"/>
</dbReference>
<proteinExistence type="predicted"/>
<dbReference type="PANTHER" id="PTHR34475">
    <property type="match status" value="1"/>
</dbReference>
<dbReference type="AlphaFoldDB" id="A0A917CLP2"/>
<sequence>MTDNTHNDLTLEELSARREKLGLSVADMANRIKVSREIIHFIEQGEFNRIGSATFIRGHVGNYARELKLDPQIIIAMVPEQHLKPYEPKLSTHRATNPLSRVKTQSSGFGRYVLGTFLVAALGVSVYFVYDKWDNNQADAVNQTALNDDSMNTGTESKQKKVIYSSLLPQAELIQDNNSDVNQSVIPDNQDEGTNLDFEDPSEPQPQDNTDEPVSVSDESAVLESSTDETLNQHLYNIRFDLTEQAWVSIKTESGETVVSDLIGPGERSYGADEPVNFRIGNANQLRLTINGQAVDLTASTRKNVANFSWPLPDS</sequence>
<dbReference type="Proteomes" id="UP000605253">
    <property type="component" value="Unassembled WGS sequence"/>
</dbReference>
<dbReference type="GO" id="GO:0003677">
    <property type="term" value="F:DNA binding"/>
    <property type="evidence" value="ECO:0007669"/>
    <property type="project" value="InterPro"/>
</dbReference>
<comment type="caution">
    <text evidence="4">The sequence shown here is derived from an EMBL/GenBank/DDBJ whole genome shotgun (WGS) entry which is preliminary data.</text>
</comment>
<reference evidence="4" key="1">
    <citation type="journal article" date="2014" name="Int. J. Syst. Evol. Microbiol.">
        <title>Complete genome sequence of Corynebacterium casei LMG S-19264T (=DSM 44701T), isolated from a smear-ripened cheese.</title>
        <authorList>
            <consortium name="US DOE Joint Genome Institute (JGI-PGF)"/>
            <person name="Walter F."/>
            <person name="Albersmeier A."/>
            <person name="Kalinowski J."/>
            <person name="Ruckert C."/>
        </authorList>
    </citation>
    <scope>NUCLEOTIDE SEQUENCE</scope>
    <source>
        <strain evidence="4">CGMCC 1.12181</strain>
    </source>
</reference>
<gene>
    <name evidence="4" type="ORF">GCM10011365_08740</name>
</gene>
<dbReference type="Gene3D" id="1.10.260.40">
    <property type="entry name" value="lambda repressor-like DNA-binding domains"/>
    <property type="match status" value="1"/>
</dbReference>
<feature type="domain" description="Cytoskeleton protein RodZ-like C-terminal" evidence="3">
    <location>
        <begin position="240"/>
        <end position="309"/>
    </location>
</feature>
<dbReference type="PANTHER" id="PTHR34475:SF1">
    <property type="entry name" value="CYTOSKELETON PROTEIN RODZ"/>
    <property type="match status" value="1"/>
</dbReference>
<evidence type="ECO:0000256" key="1">
    <source>
        <dbReference type="SAM" id="MobiDB-lite"/>
    </source>
</evidence>
<feature type="transmembrane region" description="Helical" evidence="2">
    <location>
        <begin position="109"/>
        <end position="130"/>
    </location>
</feature>
<accession>A0A917CLP2</accession>
<evidence type="ECO:0000259" key="3">
    <source>
        <dbReference type="Pfam" id="PF13464"/>
    </source>
</evidence>
<protein>
    <recommendedName>
        <fullName evidence="3">Cytoskeleton protein RodZ-like C-terminal domain-containing protein</fullName>
    </recommendedName>
</protein>
<dbReference type="InterPro" id="IPR050400">
    <property type="entry name" value="Bact_Cytoskel_RodZ"/>
</dbReference>
<evidence type="ECO:0000313" key="4">
    <source>
        <dbReference type="EMBL" id="GGF89819.1"/>
    </source>
</evidence>
<dbReference type="SUPFAM" id="SSF47413">
    <property type="entry name" value="lambda repressor-like DNA-binding domains"/>
    <property type="match status" value="1"/>
</dbReference>
<evidence type="ECO:0000313" key="5">
    <source>
        <dbReference type="Proteomes" id="UP000605253"/>
    </source>
</evidence>